<feature type="domain" description="GH15-like" evidence="1">
    <location>
        <begin position="240"/>
        <end position="575"/>
    </location>
</feature>
<evidence type="ECO:0000313" key="4">
    <source>
        <dbReference type="Proteomes" id="UP001501444"/>
    </source>
</evidence>
<dbReference type="EMBL" id="BAAARV010000071">
    <property type="protein sequence ID" value="GAA2371302.1"/>
    <property type="molecule type" value="Genomic_DNA"/>
</dbReference>
<dbReference type="GO" id="GO:0016787">
    <property type="term" value="F:hydrolase activity"/>
    <property type="evidence" value="ECO:0007669"/>
    <property type="project" value="UniProtKB-KW"/>
</dbReference>
<keyword evidence="3" id="KW-0378">Hydrolase</keyword>
<dbReference type="InterPro" id="IPR008928">
    <property type="entry name" value="6-hairpin_glycosidase_sf"/>
</dbReference>
<dbReference type="InterPro" id="IPR011613">
    <property type="entry name" value="GH15-like"/>
</dbReference>
<name>A0ABN3H7B7_9ACTN</name>
<gene>
    <name evidence="3" type="ORF">GCM10010170_072630</name>
</gene>
<dbReference type="PANTHER" id="PTHR31616:SF10">
    <property type="entry name" value="TREHALASE"/>
    <property type="match status" value="1"/>
</dbReference>
<dbReference type="InterPro" id="IPR012341">
    <property type="entry name" value="6hp_glycosidase-like_sf"/>
</dbReference>
<dbReference type="SUPFAM" id="SSF48208">
    <property type="entry name" value="Six-hairpin glycosidases"/>
    <property type="match status" value="1"/>
</dbReference>
<dbReference type="Proteomes" id="UP001501444">
    <property type="component" value="Unassembled WGS sequence"/>
</dbReference>
<dbReference type="InterPro" id="IPR045582">
    <property type="entry name" value="Trehalase-like_N"/>
</dbReference>
<proteinExistence type="predicted"/>
<evidence type="ECO:0000313" key="3">
    <source>
        <dbReference type="EMBL" id="GAA2371302.1"/>
    </source>
</evidence>
<accession>A0ABN3H7B7</accession>
<dbReference type="Pfam" id="PF00723">
    <property type="entry name" value="Glyco_hydro_15"/>
    <property type="match status" value="1"/>
</dbReference>
<keyword evidence="4" id="KW-1185">Reference proteome</keyword>
<protein>
    <submittedName>
        <fullName evidence="3">Glycoside hydrolase family 15 protein</fullName>
    </submittedName>
</protein>
<evidence type="ECO:0000259" key="2">
    <source>
        <dbReference type="Pfam" id="PF19291"/>
    </source>
</evidence>
<organism evidence="3 4">
    <name type="scientific">Dactylosporangium salmoneum</name>
    <dbReference type="NCBI Taxonomy" id="53361"/>
    <lineage>
        <taxon>Bacteria</taxon>
        <taxon>Bacillati</taxon>
        <taxon>Actinomycetota</taxon>
        <taxon>Actinomycetes</taxon>
        <taxon>Micromonosporales</taxon>
        <taxon>Micromonosporaceae</taxon>
        <taxon>Dactylosporangium</taxon>
    </lineage>
</organism>
<reference evidence="3 4" key="1">
    <citation type="journal article" date="2019" name="Int. J. Syst. Evol. Microbiol.">
        <title>The Global Catalogue of Microorganisms (GCM) 10K type strain sequencing project: providing services to taxonomists for standard genome sequencing and annotation.</title>
        <authorList>
            <consortium name="The Broad Institute Genomics Platform"/>
            <consortium name="The Broad Institute Genome Sequencing Center for Infectious Disease"/>
            <person name="Wu L."/>
            <person name="Ma J."/>
        </authorList>
    </citation>
    <scope>NUCLEOTIDE SEQUENCE [LARGE SCALE GENOMIC DNA]</scope>
    <source>
        <strain evidence="3 4">JCM 3272</strain>
    </source>
</reference>
<dbReference type="RefSeq" id="WP_344617130.1">
    <property type="nucleotide sequence ID" value="NZ_BAAARV010000071.1"/>
</dbReference>
<evidence type="ECO:0000259" key="1">
    <source>
        <dbReference type="Pfam" id="PF00723"/>
    </source>
</evidence>
<dbReference type="Pfam" id="PF19291">
    <property type="entry name" value="TREH_N"/>
    <property type="match status" value="1"/>
</dbReference>
<feature type="domain" description="Trehalase-like N-terminal" evidence="2">
    <location>
        <begin position="14"/>
        <end position="135"/>
    </location>
</feature>
<comment type="caution">
    <text evidence="3">The sequence shown here is derived from an EMBL/GenBank/DDBJ whole genome shotgun (WGS) entry which is preliminary data.</text>
</comment>
<sequence length="584" mass="62788">MHDDSLDAPQVLREYAFLGDGRRGALIGPRGDVSWLCAPNWESGAVFAGLLGGRGQYAVTPIDVRYVWGGCYDPGSLVWTSRWVTTGGIVHSREALALPSDPHRVTMLRRVQAVDGSARVGVLLDARAEFGRFPLGDLARDEHGWTGRTGSLHVRWTGGADARPDGEGRLRMVLDLPEGAHHDLVLELSDRPFDAPAPEAQRAWEATEGAWRSAVPEVDGTLADRDARHACAVLHGLSTPEGGTVAAATTSLPERAEAGRNYDYRYAWVRDQSFAGLAAAAAGADGLLDRAVRFVSQRLLADGPGLAPAYLAGSGARVPDEQELGFLPGYPGAPVRTGNWVNKQFQLDAFGESILLLAAAARAGRLDDDGRRALGVAVDVVERRWNEPDAGMWELNPRAWTHSRLTCVAGLRQAAEAAPGVAAGRLDDLAERILNHTAATSLHPDGRWQRSPKDPLVDAALLFPGIRGALPPQDPRTIQTMAAVRRDLAEDGYVYRFHTGGQPLGTAEGAFLLCGFGMALAEHRVGNTVAAARWFERNRAACGPPGLFAEEYDVRQRQLRGNLPQAFVHALLLESAVALGRPTS</sequence>
<dbReference type="PANTHER" id="PTHR31616">
    <property type="entry name" value="TREHALASE"/>
    <property type="match status" value="1"/>
</dbReference>
<dbReference type="Gene3D" id="1.50.10.10">
    <property type="match status" value="1"/>
</dbReference>